<gene>
    <name evidence="2" type="ORF">GLOIN_2v1837368</name>
</gene>
<feature type="domain" description="DUF7431" evidence="1">
    <location>
        <begin position="376"/>
        <end position="650"/>
    </location>
</feature>
<reference evidence="2 3" key="1">
    <citation type="journal article" date="2013" name="Proc. Natl. Acad. Sci. U.S.A.">
        <title>Genome of an arbuscular mycorrhizal fungus provides insight into the oldest plant symbiosis.</title>
        <authorList>
            <person name="Tisserant E."/>
            <person name="Malbreil M."/>
            <person name="Kuo A."/>
            <person name="Kohler A."/>
            <person name="Symeonidi A."/>
            <person name="Balestrini R."/>
            <person name="Charron P."/>
            <person name="Duensing N."/>
            <person name="Frei Dit Frey N."/>
            <person name="Gianinazzi-Pearson V."/>
            <person name="Gilbert L.B."/>
            <person name="Handa Y."/>
            <person name="Herr J.R."/>
            <person name="Hijri M."/>
            <person name="Koul R."/>
            <person name="Kawaguchi M."/>
            <person name="Krajinski F."/>
            <person name="Lammers P.J."/>
            <person name="Masclaux F.G."/>
            <person name="Murat C."/>
            <person name="Morin E."/>
            <person name="Ndikumana S."/>
            <person name="Pagni M."/>
            <person name="Petitpierre D."/>
            <person name="Requena N."/>
            <person name="Rosikiewicz P."/>
            <person name="Riley R."/>
            <person name="Saito K."/>
            <person name="San Clemente H."/>
            <person name="Shapiro H."/>
            <person name="van Tuinen D."/>
            <person name="Becard G."/>
            <person name="Bonfante P."/>
            <person name="Paszkowski U."/>
            <person name="Shachar-Hill Y.Y."/>
            <person name="Tuskan G.A."/>
            <person name="Young P.W."/>
            <person name="Sanders I.R."/>
            <person name="Henrissat B."/>
            <person name="Rensing S.A."/>
            <person name="Grigoriev I.V."/>
            <person name="Corradi N."/>
            <person name="Roux C."/>
            <person name="Martin F."/>
        </authorList>
    </citation>
    <scope>NUCLEOTIDE SEQUENCE [LARGE SCALE GENOMIC DNA]</scope>
    <source>
        <strain evidence="2 3">DAOM 197198</strain>
    </source>
</reference>
<dbReference type="InterPro" id="IPR055854">
    <property type="entry name" value="DUF7431"/>
</dbReference>
<name>A0A2P4QJ31_RHIID</name>
<dbReference type="VEuPathDB" id="FungiDB:RhiirFUN_016982"/>
<comment type="caution">
    <text evidence="2">The sequence shown here is derived from an EMBL/GenBank/DDBJ whole genome shotgun (WGS) entry which is preliminary data.</text>
</comment>
<dbReference type="Proteomes" id="UP000018888">
    <property type="component" value="Unassembled WGS sequence"/>
</dbReference>
<keyword evidence="3" id="KW-1185">Reference proteome</keyword>
<dbReference type="Pfam" id="PF24209">
    <property type="entry name" value="DUF7431"/>
    <property type="match status" value="1"/>
</dbReference>
<evidence type="ECO:0000259" key="1">
    <source>
        <dbReference type="Pfam" id="PF24209"/>
    </source>
</evidence>
<evidence type="ECO:0000313" key="2">
    <source>
        <dbReference type="EMBL" id="POG77655.1"/>
    </source>
</evidence>
<protein>
    <recommendedName>
        <fullName evidence="1">DUF7431 domain-containing protein</fullName>
    </recommendedName>
</protein>
<dbReference type="EMBL" id="AUPC02000038">
    <property type="protein sequence ID" value="POG77655.1"/>
    <property type="molecule type" value="Genomic_DNA"/>
</dbReference>
<accession>A0A2P4QJ31</accession>
<sequence>MSSIVFIKTIDEQTPKLYRLSLTDDLSNIRKELEKYNIINDTLLFSKKSEKSENEFSEILHEYEEKLLLKEIIDNANSCNYLYLIKNSRPSWKILNEKCKLDYGCTMSFDGIKKADNRAFIMKDCELTEIDTTKGYKKGELKFKSKEDWMRKTNLFTEGDDANIMSFVNLGISIKGLRDENFNNEIKLKYQYTELGKLLLKFNKKNLVLTEDFENDINDAIKSKDPRKFRKITKEYGQFIPTEIILGGRVYYKDFEISLESSAGYSGEGSINASSKFLSSAGSFSDSGASVGPLNCRIGGDFSDSNNKSNFYSFSRMRLLGGTYPDGENFDEKSWIKSLNDYQKCECIELKNPVSIFQLLSDDLRRASFKSIGKKILYTSTETYNYGLYELGRHEDFELKNIPENILDIILNEEADCDIFAAVVNANDNSKKVFFNCQIFRELKAKPSIIIHGIQEKFQRCKYQLKINIMIIGYDINFNHILSDTIVRLNKEVYYAPESPCFFNSMKLQFECDLITKNKFFLGIPILSNLDSSNNSLIIGHNFCNTNSNNKFRTDTFSYCLKGKYYVNLPKFTFCTIVISSNTTPNNSYESFLFEFNRWKNPNPFVDFKEPNPRFISLYLSKDDNYNPIFLNQRSKQISIEYIDCNCSKNNKTCFICKSKKSKVSAKQNNIECKVYSISDNIEMSSS</sequence>
<evidence type="ECO:0000313" key="3">
    <source>
        <dbReference type="Proteomes" id="UP000018888"/>
    </source>
</evidence>
<proteinExistence type="predicted"/>
<organism evidence="2 3">
    <name type="scientific">Rhizophagus irregularis (strain DAOM 181602 / DAOM 197198 / MUCL 43194)</name>
    <name type="common">Arbuscular mycorrhizal fungus</name>
    <name type="synonym">Glomus intraradices</name>
    <dbReference type="NCBI Taxonomy" id="747089"/>
    <lineage>
        <taxon>Eukaryota</taxon>
        <taxon>Fungi</taxon>
        <taxon>Fungi incertae sedis</taxon>
        <taxon>Mucoromycota</taxon>
        <taxon>Glomeromycotina</taxon>
        <taxon>Glomeromycetes</taxon>
        <taxon>Glomerales</taxon>
        <taxon>Glomeraceae</taxon>
        <taxon>Rhizophagus</taxon>
    </lineage>
</organism>
<reference evidence="2 3" key="2">
    <citation type="journal article" date="2018" name="New Phytol.">
        <title>High intraspecific genome diversity in the model arbuscular mycorrhizal symbiont Rhizophagus irregularis.</title>
        <authorList>
            <person name="Chen E.C.H."/>
            <person name="Morin E."/>
            <person name="Beaudet D."/>
            <person name="Noel J."/>
            <person name="Yildirir G."/>
            <person name="Ndikumana S."/>
            <person name="Charron P."/>
            <person name="St-Onge C."/>
            <person name="Giorgi J."/>
            <person name="Kruger M."/>
            <person name="Marton T."/>
            <person name="Ropars J."/>
            <person name="Grigoriev I.V."/>
            <person name="Hainaut M."/>
            <person name="Henrissat B."/>
            <person name="Roux C."/>
            <person name="Martin F."/>
            <person name="Corradi N."/>
        </authorList>
    </citation>
    <scope>NUCLEOTIDE SEQUENCE [LARGE SCALE GENOMIC DNA]</scope>
    <source>
        <strain evidence="2 3">DAOM 197198</strain>
    </source>
</reference>
<dbReference type="AlphaFoldDB" id="A0A2P4QJ31"/>